<feature type="domain" description="PIN" evidence="1">
    <location>
        <begin position="1"/>
        <end position="110"/>
    </location>
</feature>
<dbReference type="Pfam" id="PF01850">
    <property type="entry name" value="PIN"/>
    <property type="match status" value="1"/>
</dbReference>
<dbReference type="KEGG" id="aace:A0U92_07245"/>
<dbReference type="InterPro" id="IPR029060">
    <property type="entry name" value="PIN-like_dom_sf"/>
</dbReference>
<dbReference type="STRING" id="435.A0U92_07245"/>
<dbReference type="OrthoDB" id="163436at2"/>
<dbReference type="Gene3D" id="3.40.50.1010">
    <property type="entry name" value="5'-nuclease"/>
    <property type="match status" value="1"/>
</dbReference>
<dbReference type="InterPro" id="IPR002716">
    <property type="entry name" value="PIN_dom"/>
</dbReference>
<accession>A0A1U9KFV4</accession>
<name>A0A1U9KFV4_ACEAC</name>
<evidence type="ECO:0000313" key="2">
    <source>
        <dbReference type="EMBL" id="AQS84607.1"/>
    </source>
</evidence>
<dbReference type="RefSeq" id="WP_077812650.1">
    <property type="nucleotide sequence ID" value="NZ_CP014692.1"/>
</dbReference>
<dbReference type="Proteomes" id="UP000188937">
    <property type="component" value="Chromosome"/>
</dbReference>
<dbReference type="SUPFAM" id="SSF88723">
    <property type="entry name" value="PIN domain-like"/>
    <property type="match status" value="1"/>
</dbReference>
<dbReference type="EMBL" id="CP014692">
    <property type="protein sequence ID" value="AQS84607.1"/>
    <property type="molecule type" value="Genomic_DNA"/>
</dbReference>
<keyword evidence="3" id="KW-1185">Reference proteome</keyword>
<protein>
    <recommendedName>
        <fullName evidence="1">PIN domain-containing protein</fullName>
    </recommendedName>
</protein>
<dbReference type="CDD" id="cd18692">
    <property type="entry name" value="PIN_VapC-like"/>
    <property type="match status" value="1"/>
</dbReference>
<organism evidence="2 3">
    <name type="scientific">Acetobacter aceti</name>
    <dbReference type="NCBI Taxonomy" id="435"/>
    <lineage>
        <taxon>Bacteria</taxon>
        <taxon>Pseudomonadati</taxon>
        <taxon>Pseudomonadota</taxon>
        <taxon>Alphaproteobacteria</taxon>
        <taxon>Acetobacterales</taxon>
        <taxon>Acetobacteraceae</taxon>
        <taxon>Acetobacter</taxon>
        <taxon>Acetobacter subgen. Acetobacter</taxon>
    </lineage>
</organism>
<dbReference type="AlphaFoldDB" id="A0A1U9KFV4"/>
<proteinExistence type="predicted"/>
<evidence type="ECO:0000259" key="1">
    <source>
        <dbReference type="Pfam" id="PF01850"/>
    </source>
</evidence>
<sequence length="128" mass="14486">MLLDSNIILYGIIQDDRKTPIADRLMEQGGFLSIQTLNEVTNVLRKKKKDWEFINRLLEDLYISFSVLPVDIEVHKAGVKIAGRYGLSTYDSMIIGCAYVNGIETVLSEDMQDGQVIFDVVKIINPFS</sequence>
<evidence type="ECO:0000313" key="3">
    <source>
        <dbReference type="Proteomes" id="UP000188937"/>
    </source>
</evidence>
<reference evidence="2 3" key="1">
    <citation type="submission" date="2016-03" db="EMBL/GenBank/DDBJ databases">
        <title>Acetic acid bacteria sequencing.</title>
        <authorList>
            <person name="Brandt J."/>
            <person name="Jakob F."/>
            <person name="Vogel R.F."/>
        </authorList>
    </citation>
    <scope>NUCLEOTIDE SEQUENCE [LARGE SCALE GENOMIC DNA]</scope>
    <source>
        <strain evidence="2 3">TMW2.1153</strain>
    </source>
</reference>
<gene>
    <name evidence="2" type="ORF">A0U92_07245</name>
</gene>